<name>A0A3S3PI67_9SPHI</name>
<comment type="caution">
    <text evidence="1">The sequence shown here is derived from an EMBL/GenBank/DDBJ whole genome shotgun (WGS) entry which is preliminary data.</text>
</comment>
<gene>
    <name evidence="1" type="ORF">DPV69_01480</name>
</gene>
<dbReference type="Proteomes" id="UP000284120">
    <property type="component" value="Unassembled WGS sequence"/>
</dbReference>
<evidence type="ECO:0000313" key="1">
    <source>
        <dbReference type="EMBL" id="RWU10042.1"/>
    </source>
</evidence>
<reference evidence="1 2" key="1">
    <citation type="submission" date="2018-06" db="EMBL/GenBank/DDBJ databases">
        <title>Pedobacter endophyticus sp. nov., an endophytic bacterium isolated from a leaf of Triticum aestivum.</title>
        <authorList>
            <person name="Zhang L."/>
        </authorList>
    </citation>
    <scope>NUCLEOTIDE SEQUENCE [LARGE SCALE GENOMIC DNA]</scope>
    <source>
        <strain evidence="1 2">CM134L-2</strain>
    </source>
</reference>
<protein>
    <submittedName>
        <fullName evidence="1">Uncharacterized protein</fullName>
    </submittedName>
</protein>
<accession>A0A3S3PI67</accession>
<dbReference type="AlphaFoldDB" id="A0A3S3PI67"/>
<keyword evidence="2" id="KW-1185">Reference proteome</keyword>
<dbReference type="EMBL" id="SAYW01000001">
    <property type="protein sequence ID" value="RWU10042.1"/>
    <property type="molecule type" value="Genomic_DNA"/>
</dbReference>
<dbReference type="RefSeq" id="WP_162926550.1">
    <property type="nucleotide sequence ID" value="NZ_QMHN01000001.1"/>
</dbReference>
<evidence type="ECO:0000313" key="2">
    <source>
        <dbReference type="Proteomes" id="UP000284120"/>
    </source>
</evidence>
<proteinExistence type="predicted"/>
<organism evidence="1 2">
    <name type="scientific">Pedobacter chitinilyticus</name>
    <dbReference type="NCBI Taxonomy" id="2233776"/>
    <lineage>
        <taxon>Bacteria</taxon>
        <taxon>Pseudomonadati</taxon>
        <taxon>Bacteroidota</taxon>
        <taxon>Sphingobacteriia</taxon>
        <taxon>Sphingobacteriales</taxon>
        <taxon>Sphingobacteriaceae</taxon>
        <taxon>Pedobacter</taxon>
    </lineage>
</organism>
<sequence>MKIMGFFSRLFRRHKDTEPVIKIDYYELAQQEIRGNRFYTNAPKHWVKINDGFLKLDDKLSVDFDGVNTEKVVNVRNAMVNSLALMGIINEYFSKLAKEKVHFDFTDAMLGSSERFATSCYVYKLFDKGVFIIDGVAIWNYEKYAIILLTSDTPISYINELKTYFVNDGYKDLIYYAKKDPHLVEGSKKLKFENFNDKCFRYDPANQGLEQRKHNEYALWWAGELEKDVKSSILLNDIGVYLDLLEFYNSYLLGFLSFAFGLNKEVVRTKMPDYEEVAITGPEGVEIIITLSEKKGIYFHFPKHPRYEKYRNAFIKVFVNFCYKIREQIIENDLPKDDFEHHTTLEWYTQLIEEAKEHNSEIAAIGLMRKKDSNFPDYSYYEN</sequence>